<evidence type="ECO:0000256" key="4">
    <source>
        <dbReference type="ARBA" id="ARBA00023163"/>
    </source>
</evidence>
<dbReference type="PROSITE" id="PS50090">
    <property type="entry name" value="MYB_LIKE"/>
    <property type="match status" value="1"/>
</dbReference>
<feature type="region of interest" description="Disordered" evidence="6">
    <location>
        <begin position="105"/>
        <end position="184"/>
    </location>
</feature>
<keyword evidence="4" id="KW-0804">Transcription</keyword>
<evidence type="ECO:0000313" key="9">
    <source>
        <dbReference type="Proteomes" id="UP000826271"/>
    </source>
</evidence>
<accession>A0AAV6X583</accession>
<evidence type="ECO:0000256" key="3">
    <source>
        <dbReference type="ARBA" id="ARBA00023125"/>
    </source>
</evidence>
<dbReference type="GO" id="GO:0006355">
    <property type="term" value="P:regulation of DNA-templated transcription"/>
    <property type="evidence" value="ECO:0007669"/>
    <property type="project" value="UniProtKB-ARBA"/>
</dbReference>
<feature type="compositionally biased region" description="Acidic residues" evidence="6">
    <location>
        <begin position="131"/>
        <end position="147"/>
    </location>
</feature>
<dbReference type="EMBL" id="WHWC01000010">
    <property type="protein sequence ID" value="KAG8375274.1"/>
    <property type="molecule type" value="Genomic_DNA"/>
</dbReference>
<evidence type="ECO:0000256" key="1">
    <source>
        <dbReference type="ARBA" id="ARBA00004123"/>
    </source>
</evidence>
<evidence type="ECO:0000259" key="7">
    <source>
        <dbReference type="PROSITE" id="PS50090"/>
    </source>
</evidence>
<dbReference type="InterPro" id="IPR001005">
    <property type="entry name" value="SANT/Myb"/>
</dbReference>
<evidence type="ECO:0000256" key="2">
    <source>
        <dbReference type="ARBA" id="ARBA00023015"/>
    </source>
</evidence>
<evidence type="ECO:0000256" key="6">
    <source>
        <dbReference type="SAM" id="MobiDB-lite"/>
    </source>
</evidence>
<dbReference type="GO" id="GO:0003677">
    <property type="term" value="F:DNA binding"/>
    <property type="evidence" value="ECO:0007669"/>
    <property type="project" value="UniProtKB-KW"/>
</dbReference>
<protein>
    <recommendedName>
        <fullName evidence="7">Myb-like domain-containing protein</fullName>
    </recommendedName>
</protein>
<dbReference type="Pfam" id="PF13837">
    <property type="entry name" value="Myb_DNA-bind_4"/>
    <property type="match status" value="1"/>
</dbReference>
<gene>
    <name evidence="8" type="ORF">BUALT_Bualt10G0083400</name>
</gene>
<dbReference type="GO" id="GO:0005634">
    <property type="term" value="C:nucleus"/>
    <property type="evidence" value="ECO:0007669"/>
    <property type="project" value="UniProtKB-SubCell"/>
</dbReference>
<keyword evidence="9" id="KW-1185">Reference proteome</keyword>
<keyword evidence="5" id="KW-0539">Nucleus</keyword>
<evidence type="ECO:0000313" key="8">
    <source>
        <dbReference type="EMBL" id="KAG8375274.1"/>
    </source>
</evidence>
<dbReference type="AlphaFoldDB" id="A0AAV6X583"/>
<dbReference type="PANTHER" id="PTHR21654">
    <property type="entry name" value="FI21293P1"/>
    <property type="match status" value="1"/>
</dbReference>
<dbReference type="Gene3D" id="1.10.10.60">
    <property type="entry name" value="Homeodomain-like"/>
    <property type="match status" value="1"/>
</dbReference>
<feature type="domain" description="Myb-like" evidence="7">
    <location>
        <begin position="12"/>
        <end position="76"/>
    </location>
</feature>
<sequence>MGGGADDDEFPRRDERFPQWSYQETRDFIEIRAQLEWNFNTAKRNKNLWEMVAARMREKGYRRTLDQCKGKWKNLAQETSDLENGRQCPFFDELHALFTARANRIQPVQPESETGSLKGKKRLKNVSVDQSYEEVSEEQEGEEETDLDQGGKQRAAPKTKPSGEKRQKTANVEKISGQPLTKNNDNVLSGLQEIMMSFMQQQQMIDMQWKESMEKRAHERDVFEQEWRQTMENLERERLMMEKAWRERDEQRRLREESRAEKRDALLTTLLNKLFRDENH</sequence>
<dbReference type="InterPro" id="IPR044822">
    <property type="entry name" value="Myb_DNA-bind_4"/>
</dbReference>
<dbReference type="PANTHER" id="PTHR21654:SF84">
    <property type="entry name" value="SI:DKEY-66I24.7"/>
    <property type="match status" value="1"/>
</dbReference>
<keyword evidence="3" id="KW-0238">DNA-binding</keyword>
<dbReference type="Proteomes" id="UP000826271">
    <property type="component" value="Unassembled WGS sequence"/>
</dbReference>
<comment type="subcellular location">
    <subcellularLocation>
        <location evidence="1">Nucleus</location>
    </subcellularLocation>
</comment>
<organism evidence="8 9">
    <name type="scientific">Buddleja alternifolia</name>
    <dbReference type="NCBI Taxonomy" id="168488"/>
    <lineage>
        <taxon>Eukaryota</taxon>
        <taxon>Viridiplantae</taxon>
        <taxon>Streptophyta</taxon>
        <taxon>Embryophyta</taxon>
        <taxon>Tracheophyta</taxon>
        <taxon>Spermatophyta</taxon>
        <taxon>Magnoliopsida</taxon>
        <taxon>eudicotyledons</taxon>
        <taxon>Gunneridae</taxon>
        <taxon>Pentapetalae</taxon>
        <taxon>asterids</taxon>
        <taxon>lamiids</taxon>
        <taxon>Lamiales</taxon>
        <taxon>Scrophulariaceae</taxon>
        <taxon>Buddlejeae</taxon>
        <taxon>Buddleja</taxon>
    </lineage>
</organism>
<keyword evidence="2" id="KW-0805">Transcription regulation</keyword>
<reference evidence="8" key="1">
    <citation type="submission" date="2019-10" db="EMBL/GenBank/DDBJ databases">
        <authorList>
            <person name="Zhang R."/>
            <person name="Pan Y."/>
            <person name="Wang J."/>
            <person name="Ma R."/>
            <person name="Yu S."/>
        </authorList>
    </citation>
    <scope>NUCLEOTIDE SEQUENCE</scope>
    <source>
        <strain evidence="8">LA-IB0</strain>
        <tissue evidence="8">Leaf</tissue>
    </source>
</reference>
<comment type="caution">
    <text evidence="8">The sequence shown here is derived from an EMBL/GenBank/DDBJ whole genome shotgun (WGS) entry which is preliminary data.</text>
</comment>
<dbReference type="FunFam" id="1.10.10.60:FF:000032">
    <property type="entry name" value="Zinc finger and SCAN domain-containing 20"/>
    <property type="match status" value="1"/>
</dbReference>
<proteinExistence type="predicted"/>
<dbReference type="CDD" id="cd12203">
    <property type="entry name" value="GT1"/>
    <property type="match status" value="1"/>
</dbReference>
<evidence type="ECO:0000256" key="5">
    <source>
        <dbReference type="ARBA" id="ARBA00023242"/>
    </source>
</evidence>
<name>A0AAV6X583_9LAMI</name>